<dbReference type="InterPro" id="IPR016024">
    <property type="entry name" value="ARM-type_fold"/>
</dbReference>
<keyword evidence="2" id="KW-0863">Zinc-finger</keyword>
<evidence type="ECO:0000259" key="5">
    <source>
        <dbReference type="SMART" id="SM00064"/>
    </source>
</evidence>
<feature type="domain" description="FYVE zinc finger" evidence="5">
    <location>
        <begin position="12"/>
        <end position="59"/>
    </location>
</feature>
<dbReference type="InterPro" id="IPR011011">
    <property type="entry name" value="Znf_FYVE_PHD"/>
</dbReference>
<feature type="compositionally biased region" description="Basic and acidic residues" evidence="4">
    <location>
        <begin position="620"/>
        <end position="648"/>
    </location>
</feature>
<dbReference type="OrthoDB" id="660555at2759"/>
<evidence type="ECO:0000256" key="2">
    <source>
        <dbReference type="ARBA" id="ARBA00022771"/>
    </source>
</evidence>
<name>A0A168RW28_ABSGL</name>
<dbReference type="Gene3D" id="3.30.40.10">
    <property type="entry name" value="Zinc/RING finger domain, C3HC4 (zinc finger)"/>
    <property type="match status" value="1"/>
</dbReference>
<dbReference type="SUPFAM" id="SSF48371">
    <property type="entry name" value="ARM repeat"/>
    <property type="match status" value="1"/>
</dbReference>
<protein>
    <recommendedName>
        <fullName evidence="5">FYVE zinc finger domain-containing protein</fullName>
    </recommendedName>
</protein>
<evidence type="ECO:0000313" key="6">
    <source>
        <dbReference type="EMBL" id="SAM07474.1"/>
    </source>
</evidence>
<accession>A0A168RW28</accession>
<dbReference type="Gene3D" id="1.25.10.10">
    <property type="entry name" value="Leucine-rich Repeat Variant"/>
    <property type="match status" value="2"/>
</dbReference>
<dbReference type="InterPro" id="IPR013083">
    <property type="entry name" value="Znf_RING/FYVE/PHD"/>
</dbReference>
<dbReference type="Pfam" id="PF01363">
    <property type="entry name" value="FYVE"/>
    <property type="match status" value="1"/>
</dbReference>
<dbReference type="SUPFAM" id="SSF57903">
    <property type="entry name" value="FYVE/PHD zinc finger"/>
    <property type="match status" value="1"/>
</dbReference>
<dbReference type="OMA" id="TKWALPP"/>
<dbReference type="SMART" id="SM00064">
    <property type="entry name" value="FYVE"/>
    <property type="match status" value="1"/>
</dbReference>
<dbReference type="AlphaFoldDB" id="A0A168RW28"/>
<evidence type="ECO:0000256" key="1">
    <source>
        <dbReference type="ARBA" id="ARBA00022723"/>
    </source>
</evidence>
<keyword evidence="1" id="KW-0479">Metal-binding</keyword>
<dbReference type="InterPro" id="IPR000306">
    <property type="entry name" value="Znf_FYVE"/>
</dbReference>
<feature type="compositionally biased region" description="Basic residues" evidence="4">
    <location>
        <begin position="653"/>
        <end position="665"/>
    </location>
</feature>
<dbReference type="InterPro" id="IPR011989">
    <property type="entry name" value="ARM-like"/>
</dbReference>
<dbReference type="EMBL" id="LT554760">
    <property type="protein sequence ID" value="SAM07474.1"/>
    <property type="molecule type" value="Genomic_DNA"/>
</dbReference>
<proteinExistence type="predicted"/>
<evidence type="ECO:0000256" key="3">
    <source>
        <dbReference type="ARBA" id="ARBA00022833"/>
    </source>
</evidence>
<keyword evidence="3" id="KW-0862">Zinc</keyword>
<reference evidence="6" key="1">
    <citation type="submission" date="2016-04" db="EMBL/GenBank/DDBJ databases">
        <authorList>
            <person name="Evans L.H."/>
            <person name="Alamgir A."/>
            <person name="Owens N."/>
            <person name="Weber N.D."/>
            <person name="Virtaneva K."/>
            <person name="Barbian K."/>
            <person name="Babar A."/>
            <person name="Rosenke K."/>
        </authorList>
    </citation>
    <scope>NUCLEOTIDE SEQUENCE [LARGE SCALE GENOMIC DNA]</scope>
    <source>
        <strain evidence="6">CBS 101.48</strain>
    </source>
</reference>
<dbReference type="InParanoid" id="A0A168RW28"/>
<feature type="region of interest" description="Disordered" evidence="4">
    <location>
        <begin position="591"/>
        <end position="665"/>
    </location>
</feature>
<gene>
    <name evidence="6" type="primary">ABSGL_13117.1 scaffold 13659</name>
</gene>
<keyword evidence="7" id="KW-1185">Reference proteome</keyword>
<dbReference type="Proteomes" id="UP000078561">
    <property type="component" value="Unassembled WGS sequence"/>
</dbReference>
<sequence length="665" mass="74333">MQTTDDHLTFLLPRPIWVNDIDVSNCTSCTSAFGHLRRRHHCRHWPVRVCNDCFEVAYLVTYAIDEDHGLTTQIHGARGLLELTEKGEEKDLHNMVAYGGIDALIWLCRTSTNTEIHHLLTTNLAMLAEKESIRPVIITKWALPPLLQLLQYYMHSQQTTLGNTTKKLPSVSIDSASLSRTGTQSSTLDAATKHLSIDDIDYYTVHLEIIINCTHVIYQLAKAGILSQEEIIAHGVLETLFSLTRYKIDDLVYSAANGDLAPPSEKHQQQQNVNEVGQGAQEQWKERESIIQGLAAKSVSFVGSTVSNQASMIEQLRSSNNLALALISDNDEVKKYIAKTVAYLSLRNDKYKPILLGGDKVRALLSVLVLLPQSDSSLDDSTDLRKSDIAYYLSLSNQEKEEESGAVSSVSVDESDHAPYTAAVSHICCALANFATNHESQVILMTQPRLLQYICNVPSLFSSHLEIHRHVARCLANLALYDENNEKMLNSTTSSKQLPNNDSFNVIPTILAMGQSANATSDIRRHIIRALDNLSSNGLGENEDNKRLNVWKSMWQDIQPLIESIMQLTTEEDTLKRARSILERFQHYLTSTAEDDHDDQQKQDSNDRSTGSSVDDETAHDDSIETAHDDSIETAHDDSTETDQHETGPPKVKSNKKNKKKKNHA</sequence>
<evidence type="ECO:0000256" key="4">
    <source>
        <dbReference type="SAM" id="MobiDB-lite"/>
    </source>
</evidence>
<organism evidence="6">
    <name type="scientific">Absidia glauca</name>
    <name type="common">Pin mould</name>
    <dbReference type="NCBI Taxonomy" id="4829"/>
    <lineage>
        <taxon>Eukaryota</taxon>
        <taxon>Fungi</taxon>
        <taxon>Fungi incertae sedis</taxon>
        <taxon>Mucoromycota</taxon>
        <taxon>Mucoromycotina</taxon>
        <taxon>Mucoromycetes</taxon>
        <taxon>Mucorales</taxon>
        <taxon>Cunninghamellaceae</taxon>
        <taxon>Absidia</taxon>
    </lineage>
</organism>
<dbReference type="GO" id="GO:0008270">
    <property type="term" value="F:zinc ion binding"/>
    <property type="evidence" value="ECO:0007669"/>
    <property type="project" value="UniProtKB-KW"/>
</dbReference>
<evidence type="ECO:0000313" key="7">
    <source>
        <dbReference type="Proteomes" id="UP000078561"/>
    </source>
</evidence>